<evidence type="ECO:0000256" key="2">
    <source>
        <dbReference type="ARBA" id="ARBA00022692"/>
    </source>
</evidence>
<dbReference type="InterPro" id="IPR009908">
    <property type="entry name" value="Methylamine_util_MauE"/>
</dbReference>
<comment type="subcellular location">
    <subcellularLocation>
        <location evidence="1">Membrane</location>
        <topology evidence="1">Multi-pass membrane protein</topology>
    </subcellularLocation>
</comment>
<organism evidence="7 8">
    <name type="scientific">Nonomuraea deserti</name>
    <dbReference type="NCBI Taxonomy" id="1848322"/>
    <lineage>
        <taxon>Bacteria</taxon>
        <taxon>Bacillati</taxon>
        <taxon>Actinomycetota</taxon>
        <taxon>Actinomycetes</taxon>
        <taxon>Streptosporangiales</taxon>
        <taxon>Streptosporangiaceae</taxon>
        <taxon>Nonomuraea</taxon>
    </lineage>
</organism>
<evidence type="ECO:0000313" key="7">
    <source>
        <dbReference type="EMBL" id="TDD07501.1"/>
    </source>
</evidence>
<feature type="transmembrane region" description="Helical" evidence="5">
    <location>
        <begin position="31"/>
        <end position="52"/>
    </location>
</feature>
<sequence length="165" mass="16331">MRLLPARWAPGVAAAVTGVELVTAGLLLTPWYAAGLALAAAALAVFAGVALVTRRRGLAVPCACFGPGPGSGRGGSARDAAPGGLPLGNPHAVRNTVLAAAALSGPFGGADASVGPVGGGLAGAAALMRRGRAAVLGHRRAVRPAAGARSRNRRFETTRFVTEPR</sequence>
<evidence type="ECO:0000256" key="3">
    <source>
        <dbReference type="ARBA" id="ARBA00022989"/>
    </source>
</evidence>
<comment type="caution">
    <text evidence="7">The sequence shown here is derived from an EMBL/GenBank/DDBJ whole genome shotgun (WGS) entry which is preliminary data.</text>
</comment>
<dbReference type="EMBL" id="SMKO01000026">
    <property type="protein sequence ID" value="TDD07501.1"/>
    <property type="molecule type" value="Genomic_DNA"/>
</dbReference>
<protein>
    <recommendedName>
        <fullName evidence="6">Methylamine utilisation protein MauE domain-containing protein</fullName>
    </recommendedName>
</protein>
<keyword evidence="4 5" id="KW-0472">Membrane</keyword>
<proteinExistence type="predicted"/>
<dbReference type="GO" id="GO:0030416">
    <property type="term" value="P:methylamine metabolic process"/>
    <property type="evidence" value="ECO:0007669"/>
    <property type="project" value="InterPro"/>
</dbReference>
<keyword evidence="2 5" id="KW-0812">Transmembrane</keyword>
<evidence type="ECO:0000256" key="1">
    <source>
        <dbReference type="ARBA" id="ARBA00004141"/>
    </source>
</evidence>
<evidence type="ECO:0000259" key="6">
    <source>
        <dbReference type="Pfam" id="PF07291"/>
    </source>
</evidence>
<dbReference type="GO" id="GO:0016020">
    <property type="term" value="C:membrane"/>
    <property type="evidence" value="ECO:0007669"/>
    <property type="project" value="UniProtKB-SubCell"/>
</dbReference>
<keyword evidence="8" id="KW-1185">Reference proteome</keyword>
<feature type="domain" description="Methylamine utilisation protein MauE" evidence="6">
    <location>
        <begin position="2"/>
        <end position="105"/>
    </location>
</feature>
<reference evidence="7 8" key="1">
    <citation type="submission" date="2019-03" db="EMBL/GenBank/DDBJ databases">
        <title>Draft genome sequences of novel Actinobacteria.</title>
        <authorList>
            <person name="Sahin N."/>
            <person name="Ay H."/>
            <person name="Saygin H."/>
        </authorList>
    </citation>
    <scope>NUCLEOTIDE SEQUENCE [LARGE SCALE GENOMIC DNA]</scope>
    <source>
        <strain evidence="7 8">KC310</strain>
    </source>
</reference>
<gene>
    <name evidence="7" type="ORF">E1292_13445</name>
</gene>
<evidence type="ECO:0000256" key="4">
    <source>
        <dbReference type="ARBA" id="ARBA00023136"/>
    </source>
</evidence>
<dbReference type="AlphaFoldDB" id="A0A4R4VQP1"/>
<evidence type="ECO:0000313" key="8">
    <source>
        <dbReference type="Proteomes" id="UP000295258"/>
    </source>
</evidence>
<dbReference type="Pfam" id="PF07291">
    <property type="entry name" value="MauE"/>
    <property type="match status" value="1"/>
</dbReference>
<accession>A0A4R4VQP1</accession>
<evidence type="ECO:0000256" key="5">
    <source>
        <dbReference type="SAM" id="Phobius"/>
    </source>
</evidence>
<name>A0A4R4VQP1_9ACTN</name>
<dbReference type="Proteomes" id="UP000295258">
    <property type="component" value="Unassembled WGS sequence"/>
</dbReference>
<keyword evidence="3 5" id="KW-1133">Transmembrane helix</keyword>